<feature type="domain" description="RecJ OB" evidence="9">
    <location>
        <begin position="471"/>
        <end position="574"/>
    </location>
</feature>
<dbReference type="EMBL" id="PIPI01000001">
    <property type="protein sequence ID" value="RUO21535.1"/>
    <property type="molecule type" value="Genomic_DNA"/>
</dbReference>
<evidence type="ECO:0000259" key="8">
    <source>
        <dbReference type="Pfam" id="PF02272"/>
    </source>
</evidence>
<dbReference type="InterPro" id="IPR001667">
    <property type="entry name" value="DDH_dom"/>
</dbReference>
<name>A0A432VY83_9GAMM</name>
<evidence type="ECO:0000256" key="1">
    <source>
        <dbReference type="ARBA" id="ARBA00005915"/>
    </source>
</evidence>
<dbReference type="GO" id="GO:0006281">
    <property type="term" value="P:DNA repair"/>
    <property type="evidence" value="ECO:0007669"/>
    <property type="project" value="InterPro"/>
</dbReference>
<protein>
    <recommendedName>
        <fullName evidence="2">Single-stranded-DNA-specific exonuclease RecJ</fullName>
    </recommendedName>
</protein>
<evidence type="ECO:0000256" key="5">
    <source>
        <dbReference type="ARBA" id="ARBA00022839"/>
    </source>
</evidence>
<dbReference type="GO" id="GO:0006310">
    <property type="term" value="P:DNA recombination"/>
    <property type="evidence" value="ECO:0007669"/>
    <property type="project" value="InterPro"/>
</dbReference>
<evidence type="ECO:0000256" key="6">
    <source>
        <dbReference type="SAM" id="Coils"/>
    </source>
</evidence>
<evidence type="ECO:0000259" key="9">
    <source>
        <dbReference type="Pfam" id="PF17768"/>
    </source>
</evidence>
<evidence type="ECO:0000259" key="7">
    <source>
        <dbReference type="Pfam" id="PF01368"/>
    </source>
</evidence>
<evidence type="ECO:0000256" key="3">
    <source>
        <dbReference type="ARBA" id="ARBA00022722"/>
    </source>
</evidence>
<dbReference type="InterPro" id="IPR041122">
    <property type="entry name" value="RecJ_OB"/>
</dbReference>
<proteinExistence type="inferred from homology"/>
<keyword evidence="3" id="KW-0540">Nuclease</keyword>
<evidence type="ECO:0000313" key="11">
    <source>
        <dbReference type="Proteomes" id="UP000288212"/>
    </source>
</evidence>
<reference evidence="10 11" key="1">
    <citation type="journal article" date="2011" name="Front. Microbiol.">
        <title>Genomic signatures of strain selection and enhancement in Bacillus atrophaeus var. globigii, a historical biowarfare simulant.</title>
        <authorList>
            <person name="Gibbons H.S."/>
            <person name="Broomall S.M."/>
            <person name="McNew L.A."/>
            <person name="Daligault H."/>
            <person name="Chapman C."/>
            <person name="Bruce D."/>
            <person name="Karavis M."/>
            <person name="Krepps M."/>
            <person name="McGregor P.A."/>
            <person name="Hong C."/>
            <person name="Park K.H."/>
            <person name="Akmal A."/>
            <person name="Feldman A."/>
            <person name="Lin J.S."/>
            <person name="Chang W.E."/>
            <person name="Higgs B.W."/>
            <person name="Demirev P."/>
            <person name="Lindquist J."/>
            <person name="Liem A."/>
            <person name="Fochler E."/>
            <person name="Read T.D."/>
            <person name="Tapia R."/>
            <person name="Johnson S."/>
            <person name="Bishop-Lilly K.A."/>
            <person name="Detter C."/>
            <person name="Han C."/>
            <person name="Sozhamannan S."/>
            <person name="Rosenzweig C.N."/>
            <person name="Skowronski E.W."/>
        </authorList>
    </citation>
    <scope>NUCLEOTIDE SEQUENCE [LARGE SCALE GENOMIC DNA]</scope>
    <source>
        <strain evidence="10 11">AK5</strain>
    </source>
</reference>
<dbReference type="RefSeq" id="WP_126790515.1">
    <property type="nucleotide sequence ID" value="NZ_PIPI01000001.1"/>
</dbReference>
<gene>
    <name evidence="10" type="primary">recJ</name>
    <name evidence="10" type="ORF">CWE06_01365</name>
</gene>
<dbReference type="Proteomes" id="UP000288212">
    <property type="component" value="Unassembled WGS sequence"/>
</dbReference>
<dbReference type="NCBIfam" id="TIGR00644">
    <property type="entry name" value="recJ"/>
    <property type="match status" value="1"/>
</dbReference>
<dbReference type="Pfam" id="PF01368">
    <property type="entry name" value="DHH"/>
    <property type="match status" value="1"/>
</dbReference>
<comment type="similarity">
    <text evidence="1">Belongs to the RecJ family.</text>
</comment>
<dbReference type="Gene3D" id="3.10.310.30">
    <property type="match status" value="1"/>
</dbReference>
<dbReference type="InterPro" id="IPR038763">
    <property type="entry name" value="DHH_sf"/>
</dbReference>
<dbReference type="PANTHER" id="PTHR30255">
    <property type="entry name" value="SINGLE-STRANDED-DNA-SPECIFIC EXONUCLEASE RECJ"/>
    <property type="match status" value="1"/>
</dbReference>
<dbReference type="InterPro" id="IPR003156">
    <property type="entry name" value="DHHA1_dom"/>
</dbReference>
<keyword evidence="11" id="KW-1185">Reference proteome</keyword>
<dbReference type="PANTHER" id="PTHR30255:SF2">
    <property type="entry name" value="SINGLE-STRANDED-DNA-SPECIFIC EXONUCLEASE RECJ"/>
    <property type="match status" value="1"/>
</dbReference>
<dbReference type="Pfam" id="PF17768">
    <property type="entry name" value="RecJ_OB"/>
    <property type="match status" value="1"/>
</dbReference>
<keyword evidence="6" id="KW-0175">Coiled coil</keyword>
<keyword evidence="4" id="KW-0378">Hydrolase</keyword>
<dbReference type="GO" id="GO:0003676">
    <property type="term" value="F:nucleic acid binding"/>
    <property type="evidence" value="ECO:0007669"/>
    <property type="project" value="InterPro"/>
</dbReference>
<dbReference type="AlphaFoldDB" id="A0A432VY83"/>
<dbReference type="GO" id="GO:0008409">
    <property type="term" value="F:5'-3' exonuclease activity"/>
    <property type="evidence" value="ECO:0007669"/>
    <property type="project" value="InterPro"/>
</dbReference>
<organism evidence="10 11">
    <name type="scientific">Aliidiomarina haloalkalitolerans</name>
    <dbReference type="NCBI Taxonomy" id="859059"/>
    <lineage>
        <taxon>Bacteria</taxon>
        <taxon>Pseudomonadati</taxon>
        <taxon>Pseudomonadota</taxon>
        <taxon>Gammaproteobacteria</taxon>
        <taxon>Alteromonadales</taxon>
        <taxon>Idiomarinaceae</taxon>
        <taxon>Aliidiomarina</taxon>
    </lineage>
</organism>
<dbReference type="Pfam" id="PF02272">
    <property type="entry name" value="DHHA1"/>
    <property type="match status" value="1"/>
</dbReference>
<dbReference type="InterPro" id="IPR004610">
    <property type="entry name" value="RecJ"/>
</dbReference>
<keyword evidence="5 10" id="KW-0269">Exonuclease</keyword>
<dbReference type="InterPro" id="IPR051673">
    <property type="entry name" value="SSDNA_exonuclease_RecJ"/>
</dbReference>
<evidence type="ECO:0000256" key="2">
    <source>
        <dbReference type="ARBA" id="ARBA00019841"/>
    </source>
</evidence>
<comment type="caution">
    <text evidence="10">The sequence shown here is derived from an EMBL/GenBank/DDBJ whole genome shotgun (WGS) entry which is preliminary data.</text>
</comment>
<dbReference type="FunFam" id="3.90.1640.30:FF:000001">
    <property type="entry name" value="Single-stranded-DNA-specific exonuclease RecJ"/>
    <property type="match status" value="1"/>
</dbReference>
<dbReference type="OrthoDB" id="9809852at2"/>
<feature type="domain" description="DHHA1" evidence="8">
    <location>
        <begin position="364"/>
        <end position="455"/>
    </location>
</feature>
<evidence type="ECO:0000256" key="4">
    <source>
        <dbReference type="ARBA" id="ARBA00022801"/>
    </source>
</evidence>
<dbReference type="Gene3D" id="3.90.1640.30">
    <property type="match status" value="1"/>
</dbReference>
<accession>A0A432VY83</accession>
<sequence>MTNSVLPAPLLKRRQASQTPLFAGNLPAILQRIYANRGITDSSELDLSLRGLLHFNQLVDCELAAERVAAAILAQRKICICGDYDADGATSVALLMSALAAMGAKSLMYLVPNRFADGYGLSPALVDHAAQQGAELLITVDNGISSHAGVERANQLGLEVIITDHHLPAATLPPAAAVVNPNRDDCQFASKSLAGVGVAFYLLLAIRSWFRQQHSEHPAAQIQIADYLDLVALGTVADVVALDFNNRILVQQGVQRIREGRCRPGIMALLQVAGRDPQGISATDLGFAVGPRINAAGRLDDIQMGIDCLLAADLQQAKMLALRLDELNRQRRQIEGDMQADAEQCLSRLQFGQDGLPPVLSLHDESFHQGVIGILAGRLKEQFYRPVMVFAPGDDGELKGSCRSVAGVHIRDLLAQVASIAPGVISRFGGHAMAAGLTVPKAAWSEFNAVLQTVAQDWVDDDQLARVLWSDGELNGNELSLESALALQTAGPFGQDFPAPTFDGEFRVLDQRWLKDVHLKLVLQPLQGGPSVDAIAFNVPKAPWQWQQQQQVHLVYRLDVNEFRGQKNPQLMIEYVL</sequence>
<evidence type="ECO:0000313" key="10">
    <source>
        <dbReference type="EMBL" id="RUO21535.1"/>
    </source>
</evidence>
<feature type="coiled-coil region" evidence="6">
    <location>
        <begin position="310"/>
        <end position="344"/>
    </location>
</feature>
<dbReference type="SUPFAM" id="SSF64182">
    <property type="entry name" value="DHH phosphoesterases"/>
    <property type="match status" value="1"/>
</dbReference>
<feature type="domain" description="DDH" evidence="7">
    <location>
        <begin position="77"/>
        <end position="235"/>
    </location>
</feature>